<dbReference type="SUPFAM" id="SSF46894">
    <property type="entry name" value="C-terminal effector domain of the bipartite response regulators"/>
    <property type="match status" value="1"/>
</dbReference>
<dbReference type="CDD" id="cd06170">
    <property type="entry name" value="LuxR_C_like"/>
    <property type="match status" value="1"/>
</dbReference>
<dbReference type="EMBL" id="BCTB01000052">
    <property type="protein sequence ID" value="GAT17324.1"/>
    <property type="molecule type" value="Genomic_DNA"/>
</dbReference>
<evidence type="ECO:0000259" key="5">
    <source>
        <dbReference type="PROSITE" id="PS50043"/>
    </source>
</evidence>
<dbReference type="PRINTS" id="PR00038">
    <property type="entry name" value="HTHLUXR"/>
</dbReference>
<keyword evidence="2 6" id="KW-0238">DNA-binding</keyword>
<proteinExistence type="predicted"/>
<protein>
    <submittedName>
        <fullName evidence="6">Response regulator containing a CheY-like receiver domain and an HTH DNA-binding domain</fullName>
    </submittedName>
</protein>
<evidence type="ECO:0000256" key="1">
    <source>
        <dbReference type="ARBA" id="ARBA00023015"/>
    </source>
</evidence>
<feature type="domain" description="HTH luxR-type" evidence="5">
    <location>
        <begin position="581"/>
        <end position="646"/>
    </location>
</feature>
<dbReference type="RefSeq" id="WP_003924375.1">
    <property type="nucleotide sequence ID" value="NZ_BCTB01000052.1"/>
</dbReference>
<keyword evidence="1" id="KW-0805">Transcription regulation</keyword>
<dbReference type="GO" id="GO:0006355">
    <property type="term" value="P:regulation of DNA-templated transcription"/>
    <property type="evidence" value="ECO:0007669"/>
    <property type="project" value="InterPro"/>
</dbReference>
<evidence type="ECO:0000256" key="2">
    <source>
        <dbReference type="ARBA" id="ARBA00023125"/>
    </source>
</evidence>
<dbReference type="Proteomes" id="UP000069654">
    <property type="component" value="Unassembled WGS sequence"/>
</dbReference>
<dbReference type="OMA" id="SHIYRAM"/>
<dbReference type="PROSITE" id="PS50043">
    <property type="entry name" value="HTH_LUXR_2"/>
    <property type="match status" value="1"/>
</dbReference>
<dbReference type="PANTHER" id="PTHR44688:SF16">
    <property type="entry name" value="DNA-BINDING TRANSCRIPTIONAL ACTIVATOR DEVR_DOSR"/>
    <property type="match status" value="1"/>
</dbReference>
<evidence type="ECO:0000313" key="6">
    <source>
        <dbReference type="EMBL" id="GAT17324.1"/>
    </source>
</evidence>
<feature type="compositionally biased region" description="Basic and acidic residues" evidence="4">
    <location>
        <begin position="647"/>
        <end position="662"/>
    </location>
</feature>
<name>A0A100XIQ3_MYCTH</name>
<dbReference type="STRING" id="1797.RMCT_4293"/>
<sequence length="662" mass="70099">MVRRSGGAPGLIALIEERIGLLAEPVGDVVDILAVGEPVDLGLLTRLTDPAAVEEADVRGLIAIEDGDRALVRLAHPLYGEVRRRRAAVTRLRRLRGLVADELAQAADADDLAQVVRRTTLLLDSDRRPDVDLFVRAARGAARIGDLPLAERLSGAAVRAGATVEAAIVHARALTWLGRGDQAETVLAAIDVADHTRLAFMRASNMLWALSDPEGAKRLIGQAAAGMPADQRAHLDAFCAVHAAAMGQPDEVFRHAGAVVVDELPGIIGAETAWALTLAAGEAGRTAEAVAAADTGYRLTARFSDAAYTRFTLTDAHVTALILAGRIAAAVDTATVLDRQVGDLPGGTALLARGVAGRAALAAGRLDDAVAWLRDVVSVLFSADTAGGFYGFGYRYQHPYATALAVLGHTAAAATALATLDEREFPSWRYLDHERTIALAWLRAAQGAVSTSIQRLRAEAESARTAGRFAVELLCLQTAVQFGDRTCGPRLHQLEDRVDGPRVAVAARFADALHTGDGSGLRSIADEFEDMGDMVAAADAAAHAAIAHRRRGLRGSALACSAHAQGLAERCGGAHTPALRRAAEDLPLTDREREIVLLLGAGLTNREIADTLTLSVRTVENHIYKSMLKTGTSSRDELAALLPRSPRPSDPRRAPRSPRRID</sequence>
<dbReference type="InterPro" id="IPR016032">
    <property type="entry name" value="Sig_transdc_resp-reg_C-effctor"/>
</dbReference>
<dbReference type="PANTHER" id="PTHR44688">
    <property type="entry name" value="DNA-BINDING TRANSCRIPTIONAL ACTIVATOR DEVR_DOSR"/>
    <property type="match status" value="1"/>
</dbReference>
<gene>
    <name evidence="6" type="ORF">RMCT_4293</name>
</gene>
<evidence type="ECO:0000256" key="3">
    <source>
        <dbReference type="ARBA" id="ARBA00023163"/>
    </source>
</evidence>
<evidence type="ECO:0000313" key="7">
    <source>
        <dbReference type="Proteomes" id="UP000069654"/>
    </source>
</evidence>
<reference evidence="6 7" key="1">
    <citation type="journal article" date="2016" name="Genome Announc.">
        <title>Draft Genome Sequences of Five Rapidly Growing Mycobacterium Species, M. thermoresistibile, M. fortuitum subsp. acetamidolyticum, M. canariasense, M. brisbanense, and M. novocastrense.</title>
        <authorList>
            <person name="Katahira K."/>
            <person name="Ogura Y."/>
            <person name="Gotoh Y."/>
            <person name="Hayashi T."/>
        </authorList>
    </citation>
    <scope>NUCLEOTIDE SEQUENCE [LARGE SCALE GENOMIC DNA]</scope>
    <source>
        <strain evidence="6 7">JCM6362</strain>
    </source>
</reference>
<dbReference type="GO" id="GO:0003677">
    <property type="term" value="F:DNA binding"/>
    <property type="evidence" value="ECO:0007669"/>
    <property type="project" value="UniProtKB-KW"/>
</dbReference>
<organism evidence="6 7">
    <name type="scientific">Mycolicibacterium thermoresistibile</name>
    <name type="common">Mycobacterium thermoresistibile</name>
    <dbReference type="NCBI Taxonomy" id="1797"/>
    <lineage>
        <taxon>Bacteria</taxon>
        <taxon>Bacillati</taxon>
        <taxon>Actinomycetota</taxon>
        <taxon>Actinomycetes</taxon>
        <taxon>Mycobacteriales</taxon>
        <taxon>Mycobacteriaceae</taxon>
        <taxon>Mycolicibacterium</taxon>
    </lineage>
</organism>
<dbReference type="AlphaFoldDB" id="A0A100XIQ3"/>
<dbReference type="SMART" id="SM00421">
    <property type="entry name" value="HTH_LUXR"/>
    <property type="match status" value="1"/>
</dbReference>
<reference evidence="7" key="2">
    <citation type="submission" date="2016-02" db="EMBL/GenBank/DDBJ databases">
        <title>Draft genome sequence of five rapidly growing Mycobacterium species.</title>
        <authorList>
            <person name="Katahira K."/>
            <person name="Gotou Y."/>
            <person name="Iida K."/>
            <person name="Ogura Y."/>
            <person name="Hayashi T."/>
        </authorList>
    </citation>
    <scope>NUCLEOTIDE SEQUENCE [LARGE SCALE GENOMIC DNA]</scope>
    <source>
        <strain evidence="7">JCM6362</strain>
    </source>
</reference>
<dbReference type="Gene3D" id="1.10.10.10">
    <property type="entry name" value="Winged helix-like DNA-binding domain superfamily/Winged helix DNA-binding domain"/>
    <property type="match status" value="1"/>
</dbReference>
<evidence type="ECO:0000256" key="4">
    <source>
        <dbReference type="SAM" id="MobiDB-lite"/>
    </source>
</evidence>
<dbReference type="InterPro" id="IPR036388">
    <property type="entry name" value="WH-like_DNA-bd_sf"/>
</dbReference>
<dbReference type="Pfam" id="PF00196">
    <property type="entry name" value="GerE"/>
    <property type="match status" value="1"/>
</dbReference>
<accession>A0A100XIQ3</accession>
<dbReference type="InterPro" id="IPR000792">
    <property type="entry name" value="Tscrpt_reg_LuxR_C"/>
</dbReference>
<keyword evidence="3" id="KW-0804">Transcription</keyword>
<comment type="caution">
    <text evidence="6">The sequence shown here is derived from an EMBL/GenBank/DDBJ whole genome shotgun (WGS) entry which is preliminary data.</text>
</comment>
<feature type="region of interest" description="Disordered" evidence="4">
    <location>
        <begin position="639"/>
        <end position="662"/>
    </location>
</feature>